<dbReference type="InterPro" id="IPR014017">
    <property type="entry name" value="DNA_helicase_UvrD-like_C"/>
</dbReference>
<evidence type="ECO:0000256" key="4">
    <source>
        <dbReference type="ARBA" id="ARBA00022806"/>
    </source>
</evidence>
<feature type="domain" description="UvrD-like helicase C-terminal" evidence="13">
    <location>
        <begin position="283"/>
        <end position="518"/>
    </location>
</feature>
<evidence type="ECO:0000256" key="3">
    <source>
        <dbReference type="ARBA" id="ARBA00022801"/>
    </source>
</evidence>
<evidence type="ECO:0000313" key="15">
    <source>
        <dbReference type="Proteomes" id="UP000176850"/>
    </source>
</evidence>
<accession>A0A1F7GKZ6</accession>
<feature type="binding site" evidence="11">
    <location>
        <begin position="28"/>
        <end position="35"/>
    </location>
    <ligand>
        <name>ATP</name>
        <dbReference type="ChEBI" id="CHEBI:30616"/>
    </ligand>
</feature>
<dbReference type="GO" id="GO:0005524">
    <property type="term" value="F:ATP binding"/>
    <property type="evidence" value="ECO:0007669"/>
    <property type="project" value="UniProtKB-UniRule"/>
</dbReference>
<evidence type="ECO:0000259" key="12">
    <source>
        <dbReference type="PROSITE" id="PS51198"/>
    </source>
</evidence>
<reference evidence="14 15" key="1">
    <citation type="journal article" date="2016" name="Nat. Commun.">
        <title>Thousands of microbial genomes shed light on interconnected biogeochemical processes in an aquifer system.</title>
        <authorList>
            <person name="Anantharaman K."/>
            <person name="Brown C.T."/>
            <person name="Hug L.A."/>
            <person name="Sharon I."/>
            <person name="Castelle C.J."/>
            <person name="Probst A.J."/>
            <person name="Thomas B.C."/>
            <person name="Singh A."/>
            <person name="Wilkins M.J."/>
            <person name="Karaoz U."/>
            <person name="Brodie E.L."/>
            <person name="Williams K.H."/>
            <person name="Hubbard S.S."/>
            <person name="Banfield J.F."/>
        </authorList>
    </citation>
    <scope>NUCLEOTIDE SEQUENCE [LARGE SCALE GENOMIC DNA]</scope>
</reference>
<dbReference type="EC" id="5.6.2.4" evidence="9"/>
<evidence type="ECO:0000259" key="13">
    <source>
        <dbReference type="PROSITE" id="PS51217"/>
    </source>
</evidence>
<dbReference type="EMBL" id="MFZH01000006">
    <property type="protein sequence ID" value="OGK19730.1"/>
    <property type="molecule type" value="Genomic_DNA"/>
</dbReference>
<dbReference type="PANTHER" id="PTHR11070:SF2">
    <property type="entry name" value="ATP-DEPENDENT DNA HELICASE SRS2"/>
    <property type="match status" value="1"/>
</dbReference>
<keyword evidence="5 11" id="KW-0067">ATP-binding</keyword>
<evidence type="ECO:0000313" key="14">
    <source>
        <dbReference type="EMBL" id="OGK19730.1"/>
    </source>
</evidence>
<evidence type="ECO:0000256" key="10">
    <source>
        <dbReference type="ARBA" id="ARBA00048988"/>
    </source>
</evidence>
<dbReference type="GO" id="GO:0016887">
    <property type="term" value="F:ATP hydrolysis activity"/>
    <property type="evidence" value="ECO:0007669"/>
    <property type="project" value="RHEA"/>
</dbReference>
<dbReference type="GO" id="GO:0043138">
    <property type="term" value="F:3'-5' DNA helicase activity"/>
    <property type="evidence" value="ECO:0007669"/>
    <property type="project" value="UniProtKB-EC"/>
</dbReference>
<evidence type="ECO:0000256" key="2">
    <source>
        <dbReference type="ARBA" id="ARBA00022741"/>
    </source>
</evidence>
<dbReference type="GO" id="GO:0003677">
    <property type="term" value="F:DNA binding"/>
    <property type="evidence" value="ECO:0007669"/>
    <property type="project" value="UniProtKB-KW"/>
</dbReference>
<evidence type="ECO:0000256" key="6">
    <source>
        <dbReference type="ARBA" id="ARBA00023125"/>
    </source>
</evidence>
<dbReference type="InterPro" id="IPR014016">
    <property type="entry name" value="UvrD-like_ATP-bd"/>
</dbReference>
<gene>
    <name evidence="14" type="ORF">A2799_00955</name>
</gene>
<comment type="catalytic activity">
    <reaction evidence="8">
        <text>Couples ATP hydrolysis with the unwinding of duplex DNA by translocating in the 3'-5' direction.</text>
        <dbReference type="EC" id="5.6.2.4"/>
    </reaction>
</comment>
<dbReference type="GO" id="GO:0009314">
    <property type="term" value="P:response to radiation"/>
    <property type="evidence" value="ECO:0007669"/>
    <property type="project" value="UniProtKB-ARBA"/>
</dbReference>
<evidence type="ECO:0000256" key="5">
    <source>
        <dbReference type="ARBA" id="ARBA00022840"/>
    </source>
</evidence>
<name>A0A1F7GKZ6_9BACT</name>
<keyword evidence="2 11" id="KW-0547">Nucleotide-binding</keyword>
<dbReference type="Pfam" id="PF13361">
    <property type="entry name" value="UvrD_C"/>
    <property type="match status" value="1"/>
</dbReference>
<dbReference type="AlphaFoldDB" id="A0A1F7GKZ6"/>
<comment type="similarity">
    <text evidence="1">Belongs to the helicase family. UvrD subfamily.</text>
</comment>
<comment type="catalytic activity">
    <reaction evidence="10">
        <text>ATP + H2O = ADP + phosphate + H(+)</text>
        <dbReference type="Rhea" id="RHEA:13065"/>
        <dbReference type="ChEBI" id="CHEBI:15377"/>
        <dbReference type="ChEBI" id="CHEBI:15378"/>
        <dbReference type="ChEBI" id="CHEBI:30616"/>
        <dbReference type="ChEBI" id="CHEBI:43474"/>
        <dbReference type="ChEBI" id="CHEBI:456216"/>
        <dbReference type="EC" id="5.6.2.4"/>
    </reaction>
</comment>
<keyword evidence="3 11" id="KW-0378">Hydrolase</keyword>
<feature type="domain" description="UvrD-like helicase ATP-binding" evidence="12">
    <location>
        <begin position="7"/>
        <end position="282"/>
    </location>
</feature>
<dbReference type="Gene3D" id="3.40.50.300">
    <property type="entry name" value="P-loop containing nucleotide triphosphate hydrolases"/>
    <property type="match status" value="3"/>
</dbReference>
<dbReference type="GO" id="GO:0000725">
    <property type="term" value="P:recombinational repair"/>
    <property type="evidence" value="ECO:0007669"/>
    <property type="project" value="TreeGrafter"/>
</dbReference>
<evidence type="ECO:0000256" key="1">
    <source>
        <dbReference type="ARBA" id="ARBA00009922"/>
    </source>
</evidence>
<evidence type="ECO:0000256" key="11">
    <source>
        <dbReference type="PROSITE-ProRule" id="PRU00560"/>
    </source>
</evidence>
<dbReference type="Gene3D" id="1.10.486.10">
    <property type="entry name" value="PCRA, domain 4"/>
    <property type="match status" value="2"/>
</dbReference>
<dbReference type="SUPFAM" id="SSF52540">
    <property type="entry name" value="P-loop containing nucleoside triphosphate hydrolases"/>
    <property type="match status" value="1"/>
</dbReference>
<evidence type="ECO:0000256" key="9">
    <source>
        <dbReference type="ARBA" id="ARBA00034808"/>
    </source>
</evidence>
<dbReference type="InterPro" id="IPR013986">
    <property type="entry name" value="DExx_box_DNA_helicase_dom_sf"/>
</dbReference>
<keyword evidence="7" id="KW-0413">Isomerase</keyword>
<keyword evidence="6" id="KW-0238">DNA-binding</keyword>
<dbReference type="Gene3D" id="1.10.10.160">
    <property type="match status" value="1"/>
</dbReference>
<dbReference type="Pfam" id="PF00580">
    <property type="entry name" value="UvrD-helicase"/>
    <property type="match status" value="1"/>
</dbReference>
<keyword evidence="4 11" id="KW-0347">Helicase</keyword>
<dbReference type="CDD" id="cd18807">
    <property type="entry name" value="SF1_C_UvrD"/>
    <property type="match status" value="1"/>
</dbReference>
<sequence length="595" mass="69123">MKCELFNELNEAQKKAVMHTSGPSLILAGAGSGKTRVLIKKVVNLIKNDKVPQSSIILITFTNKAAGEMKERLYKEEVTIGFVGTFHSFCVRVLRRYGAVDGIGSNFVIYDRDDQENLIKKVLVDQDIDKRYTGNFFLGRISSAKDELISPEKYAEMFKDFIGRMVGPVYSAYQKRLEKNNAVDFDDLIYKTVMLFDKHPEILDKYHQQFKYILVDEFQDTNFAQYQLTRQLGKKENNVTIVGDFSQSIYSWRGAQIRNLEKFKENFENCETFYLKENYRSTQNILDFAYNVINQNHTHPILKVFTQKGRGELVEIEKLDNEEYEGLYVAGQIENLVQGGECKYQDFAVLYRINAQSRAVEESFLHMGIPYVLIGGTRFYERKEIKDLLSYMRLVMNPDDEISSDRAVKIGKRRFEQFEKVYELYKDKLEEADSVDILDAILLQTKYGDLYNGETEEDFSRLENIKELRVVATTHNKIGEFLEQVALVESEYSQNEKTLRQAQGKKGVHLMTLHQAKGLEFPFVFIIGLEEGILPHSRSVDDLYELEEERRLFYVGITRAMRKLFITYVGRRFAFGRSSYAQVSRFIDESRELEG</sequence>
<dbReference type="Proteomes" id="UP000176850">
    <property type="component" value="Unassembled WGS sequence"/>
</dbReference>
<comment type="caution">
    <text evidence="14">The sequence shown here is derived from an EMBL/GenBank/DDBJ whole genome shotgun (WGS) entry which is preliminary data.</text>
</comment>
<protein>
    <recommendedName>
        <fullName evidence="9">DNA 3'-5' helicase</fullName>
        <ecNumber evidence="9">5.6.2.4</ecNumber>
    </recommendedName>
</protein>
<dbReference type="InterPro" id="IPR000212">
    <property type="entry name" value="DNA_helicase_UvrD/REP"/>
</dbReference>
<dbReference type="GO" id="GO:0032991">
    <property type="term" value="C:protein-containing complex"/>
    <property type="evidence" value="ECO:0007669"/>
    <property type="project" value="UniProtKB-ARBA"/>
</dbReference>
<proteinExistence type="inferred from homology"/>
<dbReference type="InterPro" id="IPR027417">
    <property type="entry name" value="P-loop_NTPase"/>
</dbReference>
<dbReference type="PROSITE" id="PS51217">
    <property type="entry name" value="UVRD_HELICASE_CTER"/>
    <property type="match status" value="1"/>
</dbReference>
<dbReference type="FunFam" id="1.10.10.160:FF:000001">
    <property type="entry name" value="ATP-dependent DNA helicase"/>
    <property type="match status" value="1"/>
</dbReference>
<dbReference type="CDD" id="cd17932">
    <property type="entry name" value="DEXQc_UvrD"/>
    <property type="match status" value="1"/>
</dbReference>
<organism evidence="14 15">
    <name type="scientific">Candidatus Roizmanbacteria bacterium RIFCSPHIGHO2_01_FULL_39_24</name>
    <dbReference type="NCBI Taxonomy" id="1802032"/>
    <lineage>
        <taxon>Bacteria</taxon>
        <taxon>Candidatus Roizmaniibacteriota</taxon>
    </lineage>
</organism>
<dbReference type="PROSITE" id="PS51198">
    <property type="entry name" value="UVRD_HELICASE_ATP_BIND"/>
    <property type="match status" value="1"/>
</dbReference>
<evidence type="ECO:0000256" key="8">
    <source>
        <dbReference type="ARBA" id="ARBA00034617"/>
    </source>
</evidence>
<dbReference type="PANTHER" id="PTHR11070">
    <property type="entry name" value="UVRD / RECB / PCRA DNA HELICASE FAMILY MEMBER"/>
    <property type="match status" value="1"/>
</dbReference>
<evidence type="ECO:0000256" key="7">
    <source>
        <dbReference type="ARBA" id="ARBA00023235"/>
    </source>
</evidence>